<dbReference type="InterPro" id="IPR009769">
    <property type="entry name" value="EDR2_C"/>
</dbReference>
<dbReference type="InterPro" id="IPR045096">
    <property type="entry name" value="EDR2-like"/>
</dbReference>
<sequence>MSGDRKVQDWKEQVRKSGPLREVNPDKGVDGWSSPVGDVFSVRGADYFSKRQKIPSGEWMMKPLGMDWLRSSARLDHVLARPDNRAMATLRRAQGEGRALKAFVFAVNLQVPGREQQHSAVFYYATEDPIPPGSLLYRFVHGDDAFRNSRFKLLNRIVKGPWIVRATVGNHAACLMGKALTCRYHKGDNYLEIDVDIGSSALASAIVHLALGYVTSVSVDIAFMVESQSDEELPERLLGAIRIHQIEMSSALYVDPSPINNADKTLGGGGFEWRKRGRGLRGHGSGKVEDEEHLPTY</sequence>
<name>B8LQU3_PICSI</name>
<feature type="region of interest" description="Disordered" evidence="1">
    <location>
        <begin position="277"/>
        <end position="297"/>
    </location>
</feature>
<reference evidence="3" key="1">
    <citation type="submission" date="2007-06" db="EMBL/GenBank/DDBJ databases">
        <title>Full length cDNA sequences from Sitka Spruce (Picea sitchensis).</title>
        <authorList>
            <person name="Ralph S.G."/>
            <person name="Chun H.E."/>
            <person name="Liao N."/>
            <person name="Ali J."/>
            <person name="Reid K."/>
            <person name="Kolosova N."/>
            <person name="Cooper N."/>
            <person name="Cullis C."/>
            <person name="Jancsik S."/>
            <person name="Moore R."/>
            <person name="Mayo M."/>
            <person name="Wagner S."/>
            <person name="Holt R.A."/>
            <person name="Jones S.J.M."/>
            <person name="Marra M.A."/>
            <person name="Ritland C.E."/>
            <person name="Ritland K."/>
            <person name="Bohlmann J."/>
        </authorList>
    </citation>
    <scope>NUCLEOTIDE SEQUENCE</scope>
    <source>
        <tissue evidence="3">Bark</tissue>
    </source>
</reference>
<dbReference type="EMBL" id="EF678255">
    <property type="protein sequence ID" value="ABR18023.1"/>
    <property type="molecule type" value="mRNA"/>
</dbReference>
<evidence type="ECO:0000313" key="3">
    <source>
        <dbReference type="EMBL" id="ABR18023.1"/>
    </source>
</evidence>
<dbReference type="AlphaFoldDB" id="B8LQU3"/>
<proteinExistence type="evidence at transcript level"/>
<feature type="compositionally biased region" description="Basic and acidic residues" evidence="1">
    <location>
        <begin position="1"/>
        <end position="15"/>
    </location>
</feature>
<dbReference type="OMA" id="CQMEMAS"/>
<protein>
    <recommendedName>
        <fullName evidence="2">Protein ENHANCED DISEASE RESISTANCE 2 C-terminal domain-containing protein</fullName>
    </recommendedName>
</protein>
<feature type="domain" description="Protein ENHANCED DISEASE RESISTANCE 2 C-terminal" evidence="2">
    <location>
        <begin position="32"/>
        <end position="247"/>
    </location>
</feature>
<dbReference type="Pfam" id="PF07059">
    <property type="entry name" value="EDR2_C"/>
    <property type="match status" value="1"/>
</dbReference>
<accession>B8LQU3</accession>
<dbReference type="PANTHER" id="PTHR12136">
    <property type="entry name" value="ENHANCED DISEASE RESISTANCE-RELATED"/>
    <property type="match status" value="1"/>
</dbReference>
<dbReference type="PANTHER" id="PTHR12136:SF91">
    <property type="entry name" value="PROTEIN ENHANCED DISEASE RESISTANCE 2-LIKE"/>
    <property type="match status" value="1"/>
</dbReference>
<feature type="compositionally biased region" description="Basic and acidic residues" evidence="1">
    <location>
        <begin position="286"/>
        <end position="297"/>
    </location>
</feature>
<feature type="region of interest" description="Disordered" evidence="1">
    <location>
        <begin position="1"/>
        <end position="28"/>
    </location>
</feature>
<evidence type="ECO:0000256" key="1">
    <source>
        <dbReference type="SAM" id="MobiDB-lite"/>
    </source>
</evidence>
<evidence type="ECO:0000259" key="2">
    <source>
        <dbReference type="Pfam" id="PF07059"/>
    </source>
</evidence>
<organism evidence="3">
    <name type="scientific">Picea sitchensis</name>
    <name type="common">Sitka spruce</name>
    <name type="synonym">Pinus sitchensis</name>
    <dbReference type="NCBI Taxonomy" id="3332"/>
    <lineage>
        <taxon>Eukaryota</taxon>
        <taxon>Viridiplantae</taxon>
        <taxon>Streptophyta</taxon>
        <taxon>Embryophyta</taxon>
        <taxon>Tracheophyta</taxon>
        <taxon>Spermatophyta</taxon>
        <taxon>Pinopsida</taxon>
        <taxon>Pinidae</taxon>
        <taxon>Conifers I</taxon>
        <taxon>Pinales</taxon>
        <taxon>Pinaceae</taxon>
        <taxon>Picea</taxon>
    </lineage>
</organism>